<keyword evidence="2" id="KW-1185">Reference proteome</keyword>
<comment type="caution">
    <text evidence="1">The sequence shown here is derived from an EMBL/GenBank/DDBJ whole genome shotgun (WGS) entry which is preliminary data.</text>
</comment>
<sequence length="53" mass="5707">MISAIHLDPNGCVWPVVSPGEGGASVAHGCKRAWRDDTLSRQERRSALGAFDE</sequence>
<accession>A0ABU0BMT9</accession>
<dbReference type="Proteomes" id="UP001230207">
    <property type="component" value="Unassembled WGS sequence"/>
</dbReference>
<proteinExistence type="predicted"/>
<evidence type="ECO:0000313" key="2">
    <source>
        <dbReference type="Proteomes" id="UP001230207"/>
    </source>
</evidence>
<gene>
    <name evidence="1" type="ORF">QO002_000908</name>
</gene>
<organism evidence="1 2">
    <name type="scientific">Pararhizobium capsulatum DSM 1112</name>
    <dbReference type="NCBI Taxonomy" id="1121113"/>
    <lineage>
        <taxon>Bacteria</taxon>
        <taxon>Pseudomonadati</taxon>
        <taxon>Pseudomonadota</taxon>
        <taxon>Alphaproteobacteria</taxon>
        <taxon>Hyphomicrobiales</taxon>
        <taxon>Rhizobiaceae</taxon>
        <taxon>Rhizobium/Agrobacterium group</taxon>
        <taxon>Pararhizobium</taxon>
    </lineage>
</organism>
<name>A0ABU0BMT9_9HYPH</name>
<protein>
    <submittedName>
        <fullName evidence="1">Uncharacterized protein</fullName>
    </submittedName>
</protein>
<dbReference type="EMBL" id="JAUSVF010000001">
    <property type="protein sequence ID" value="MDQ0318770.1"/>
    <property type="molecule type" value="Genomic_DNA"/>
</dbReference>
<reference evidence="1 2" key="1">
    <citation type="submission" date="2023-07" db="EMBL/GenBank/DDBJ databases">
        <title>Genomic Encyclopedia of Type Strains, Phase IV (KMG-IV): sequencing the most valuable type-strain genomes for metagenomic binning, comparative biology and taxonomic classification.</title>
        <authorList>
            <person name="Goeker M."/>
        </authorList>
    </citation>
    <scope>NUCLEOTIDE SEQUENCE [LARGE SCALE GENOMIC DNA]</scope>
    <source>
        <strain evidence="1 2">DSM 1112</strain>
    </source>
</reference>
<evidence type="ECO:0000313" key="1">
    <source>
        <dbReference type="EMBL" id="MDQ0318770.1"/>
    </source>
</evidence>